<feature type="region of interest" description="Disordered" evidence="1">
    <location>
        <begin position="74"/>
        <end position="205"/>
    </location>
</feature>
<sequence length="493" mass="54780">MCKISTTIFACEHEERKMKHCEAFKEDKASTSLWMRLVSPRCRSCEDTVNLFHSTSEHCLRAECKLKAKVGTTPAKEAERSDLPTPKPPPPPAPILSRINNTQRTIRTQAPTADTRRQGTYLNPTRSSNQKGSDRPPVRAQPLTKTSVSTTKQSSRAPARQTLRPVGNSQPRDYQSPATRTRKREPTATNTPTLKRSDAHRVQHGQDGMCHLPIIGKQDLNMAMDKRKGTVPVYDITERRPLHVRQSRQAVIEDASRLPAPVQVVGAKRQAVIRKPLHTQSQHGLIEGIGSPLSPQGPPPRRPLPPIPKTNRENRRSRLPLPAPPRAPQHPRPAPVKPPTPATPASQRPPPPPLPPKRYQQNSPPKLSLFPRQAGEAPGIFSAPLPSQRAALAAQPPLLRPVRPTAPVPPRPRSHTYGVDKYVPNPAFAQRPKPKKEKKGSWFSRLIGKSDHRDRDHADDDSDSDSDGMDFKCVGDPRGEHYLDAGHQRTSKQ</sequence>
<comment type="caution">
    <text evidence="2">The sequence shown here is derived from an EMBL/GenBank/DDBJ whole genome shotgun (WGS) entry which is preliminary data.</text>
</comment>
<reference evidence="2" key="2">
    <citation type="submission" date="2023-06" db="EMBL/GenBank/DDBJ databases">
        <authorList>
            <consortium name="Lawrence Berkeley National Laboratory"/>
            <person name="Haridas S."/>
            <person name="Hensen N."/>
            <person name="Bonometti L."/>
            <person name="Westerberg I."/>
            <person name="Brannstrom I.O."/>
            <person name="Guillou S."/>
            <person name="Cros-Aarteil S."/>
            <person name="Calhoun S."/>
            <person name="Kuo A."/>
            <person name="Mondo S."/>
            <person name="Pangilinan J."/>
            <person name="Riley R."/>
            <person name="Labutti K."/>
            <person name="Andreopoulos B."/>
            <person name="Lipzen A."/>
            <person name="Chen C."/>
            <person name="Yanf M."/>
            <person name="Daum C."/>
            <person name="Ng V."/>
            <person name="Clum A."/>
            <person name="Steindorff A."/>
            <person name="Ohm R."/>
            <person name="Martin F."/>
            <person name="Silar P."/>
            <person name="Natvig D."/>
            <person name="Lalanne C."/>
            <person name="Gautier V."/>
            <person name="Ament-Velasquez S.L."/>
            <person name="Kruys A."/>
            <person name="Hutchinson M.I."/>
            <person name="Powell A.J."/>
            <person name="Barry K."/>
            <person name="Miller A.N."/>
            <person name="Grigoriev I.V."/>
            <person name="Debuchy R."/>
            <person name="Gladieux P."/>
            <person name="Thoren M.H."/>
            <person name="Johannesson H."/>
        </authorList>
    </citation>
    <scope>NUCLEOTIDE SEQUENCE</scope>
    <source>
        <strain evidence="2">CBS 118394</strain>
    </source>
</reference>
<feature type="compositionally biased region" description="Basic and acidic residues" evidence="1">
    <location>
        <begin position="469"/>
        <end position="487"/>
    </location>
</feature>
<dbReference type="Proteomes" id="UP001283341">
    <property type="component" value="Unassembled WGS sequence"/>
</dbReference>
<protein>
    <submittedName>
        <fullName evidence="2">Uncharacterized protein</fullName>
    </submittedName>
</protein>
<feature type="compositionally biased region" description="Pro residues" evidence="1">
    <location>
        <begin position="295"/>
        <end position="308"/>
    </location>
</feature>
<dbReference type="EMBL" id="JAUEDM010000001">
    <property type="protein sequence ID" value="KAK3330437.1"/>
    <property type="molecule type" value="Genomic_DNA"/>
</dbReference>
<gene>
    <name evidence="2" type="ORF">B0H66DRAFT_527793</name>
</gene>
<reference evidence="2" key="1">
    <citation type="journal article" date="2023" name="Mol. Phylogenet. Evol.">
        <title>Genome-scale phylogeny and comparative genomics of the fungal order Sordariales.</title>
        <authorList>
            <person name="Hensen N."/>
            <person name="Bonometti L."/>
            <person name="Westerberg I."/>
            <person name="Brannstrom I.O."/>
            <person name="Guillou S."/>
            <person name="Cros-Aarteil S."/>
            <person name="Calhoun S."/>
            <person name="Haridas S."/>
            <person name="Kuo A."/>
            <person name="Mondo S."/>
            <person name="Pangilinan J."/>
            <person name="Riley R."/>
            <person name="LaButti K."/>
            <person name="Andreopoulos B."/>
            <person name="Lipzen A."/>
            <person name="Chen C."/>
            <person name="Yan M."/>
            <person name="Daum C."/>
            <person name="Ng V."/>
            <person name="Clum A."/>
            <person name="Steindorff A."/>
            <person name="Ohm R.A."/>
            <person name="Martin F."/>
            <person name="Silar P."/>
            <person name="Natvig D.O."/>
            <person name="Lalanne C."/>
            <person name="Gautier V."/>
            <person name="Ament-Velasquez S.L."/>
            <person name="Kruys A."/>
            <person name="Hutchinson M.I."/>
            <person name="Powell A.J."/>
            <person name="Barry K."/>
            <person name="Miller A.N."/>
            <person name="Grigoriev I.V."/>
            <person name="Debuchy R."/>
            <person name="Gladieux P."/>
            <person name="Hiltunen Thoren M."/>
            <person name="Johannesson H."/>
        </authorList>
    </citation>
    <scope>NUCLEOTIDE SEQUENCE</scope>
    <source>
        <strain evidence="2">CBS 118394</strain>
    </source>
</reference>
<feature type="region of interest" description="Disordered" evidence="1">
    <location>
        <begin position="280"/>
        <end position="493"/>
    </location>
</feature>
<feature type="compositionally biased region" description="Low complexity" evidence="1">
    <location>
        <begin position="144"/>
        <end position="155"/>
    </location>
</feature>
<evidence type="ECO:0000313" key="2">
    <source>
        <dbReference type="EMBL" id="KAK3330437.1"/>
    </source>
</evidence>
<feature type="compositionally biased region" description="Pro residues" evidence="1">
    <location>
        <begin position="85"/>
        <end position="94"/>
    </location>
</feature>
<keyword evidence="3" id="KW-1185">Reference proteome</keyword>
<accession>A0AAE0MFD2</accession>
<feature type="compositionally biased region" description="Polar residues" evidence="1">
    <location>
        <begin position="98"/>
        <end position="131"/>
    </location>
</feature>
<evidence type="ECO:0000313" key="3">
    <source>
        <dbReference type="Proteomes" id="UP001283341"/>
    </source>
</evidence>
<feature type="compositionally biased region" description="Polar residues" evidence="1">
    <location>
        <begin position="167"/>
        <end position="179"/>
    </location>
</feature>
<feature type="compositionally biased region" description="Basic and acidic residues" evidence="1">
    <location>
        <begin position="448"/>
        <end position="458"/>
    </location>
</feature>
<feature type="compositionally biased region" description="Pro residues" evidence="1">
    <location>
        <begin position="321"/>
        <end position="356"/>
    </location>
</feature>
<organism evidence="2 3">
    <name type="scientific">Apodospora peruviana</name>
    <dbReference type="NCBI Taxonomy" id="516989"/>
    <lineage>
        <taxon>Eukaryota</taxon>
        <taxon>Fungi</taxon>
        <taxon>Dikarya</taxon>
        <taxon>Ascomycota</taxon>
        <taxon>Pezizomycotina</taxon>
        <taxon>Sordariomycetes</taxon>
        <taxon>Sordariomycetidae</taxon>
        <taxon>Sordariales</taxon>
        <taxon>Lasiosphaeriaceae</taxon>
        <taxon>Apodospora</taxon>
    </lineage>
</organism>
<dbReference type="AlphaFoldDB" id="A0AAE0MFD2"/>
<evidence type="ECO:0000256" key="1">
    <source>
        <dbReference type="SAM" id="MobiDB-lite"/>
    </source>
</evidence>
<feature type="compositionally biased region" description="Low complexity" evidence="1">
    <location>
        <begin position="382"/>
        <end position="403"/>
    </location>
</feature>
<name>A0AAE0MFD2_9PEZI</name>
<feature type="compositionally biased region" description="Acidic residues" evidence="1">
    <location>
        <begin position="459"/>
        <end position="468"/>
    </location>
</feature>
<proteinExistence type="predicted"/>